<gene>
    <name evidence="1" type="ORF">UFOVP1202_44</name>
</gene>
<dbReference type="EMBL" id="LR797147">
    <property type="protein sequence ID" value="CAB4190308.1"/>
    <property type="molecule type" value="Genomic_DNA"/>
</dbReference>
<accession>A0A6J5R9F1</accession>
<sequence length="195" mass="22008">MNLTKAHKSDIVAAIMKDVPQIDYKKMIREYVQAEAVKLMPAAVLALYKDDGLRPFVTTIRIYGRYYGSSGDCGFIHWLSTDPNTYRTIYLANSGDHDPLTKTLKANVRQTVLEFCDAAEKQDKDQGSMREKLDRMLLPIRTLKQAKTLLEADLHKYLPVEPPKSDKATTGVALVPYVMDSLKEMGWPKKVEVAA</sequence>
<proteinExistence type="predicted"/>
<evidence type="ECO:0000313" key="1">
    <source>
        <dbReference type="EMBL" id="CAB4190308.1"/>
    </source>
</evidence>
<organism evidence="1">
    <name type="scientific">uncultured Caudovirales phage</name>
    <dbReference type="NCBI Taxonomy" id="2100421"/>
    <lineage>
        <taxon>Viruses</taxon>
        <taxon>Duplodnaviria</taxon>
        <taxon>Heunggongvirae</taxon>
        <taxon>Uroviricota</taxon>
        <taxon>Caudoviricetes</taxon>
        <taxon>Peduoviridae</taxon>
        <taxon>Maltschvirus</taxon>
        <taxon>Maltschvirus maltsch</taxon>
    </lineage>
</organism>
<name>A0A6J5R9F1_9CAUD</name>
<reference evidence="1" key="1">
    <citation type="submission" date="2020-05" db="EMBL/GenBank/DDBJ databases">
        <authorList>
            <person name="Chiriac C."/>
            <person name="Salcher M."/>
            <person name="Ghai R."/>
            <person name="Kavagutti S V."/>
        </authorList>
    </citation>
    <scope>NUCLEOTIDE SEQUENCE</scope>
</reference>
<protein>
    <submittedName>
        <fullName evidence="1">Uncharacterized protein</fullName>
    </submittedName>
</protein>